<proteinExistence type="predicted"/>
<dbReference type="EMBL" id="JAUJEA010000002">
    <property type="protein sequence ID" value="MDN5200969.1"/>
    <property type="molecule type" value="Genomic_DNA"/>
</dbReference>
<name>A0ABT8KL68_9BACT</name>
<accession>A0ABT8KL68</accession>
<evidence type="ECO:0000313" key="2">
    <source>
        <dbReference type="Proteomes" id="UP001172082"/>
    </source>
</evidence>
<dbReference type="RefSeq" id="WP_346750999.1">
    <property type="nucleotide sequence ID" value="NZ_JAUJEA010000002.1"/>
</dbReference>
<dbReference type="Proteomes" id="UP001172082">
    <property type="component" value="Unassembled WGS sequence"/>
</dbReference>
<comment type="caution">
    <text evidence="1">The sequence shown here is derived from an EMBL/GenBank/DDBJ whole genome shotgun (WGS) entry which is preliminary data.</text>
</comment>
<sequence length="240" mass="27566">MKPAIDPWTERIDQLDWHDLLQNLALDGYALESQLLTEQECDELVALYNGEQTFRKTINMEQFRFGKGEYKYFDYPLPGMVQKLRENLYPYLVPVANGFAKLGGSNMVYPATLKAFLENCRKHGQLRPTPLILQYREGGYNTLHQDLYGAIHFPFQVVIFLSRPNDDYSGGEFVMVEQRPRAQSKAEVLLPGKGDVLIFTTNYRPVEGSRGYYKVAMKHGVSKIRSGQRFTLGIIFHDAK</sequence>
<dbReference type="InterPro" id="IPR018655">
    <property type="entry name" value="DUF2086"/>
</dbReference>
<reference evidence="1" key="1">
    <citation type="submission" date="2023-06" db="EMBL/GenBank/DDBJ databases">
        <title>Genomic of Parafulvivirga corallium.</title>
        <authorList>
            <person name="Wang G."/>
        </authorList>
    </citation>
    <scope>NUCLEOTIDE SEQUENCE</scope>
    <source>
        <strain evidence="1">BMA10</strain>
    </source>
</reference>
<organism evidence="1 2">
    <name type="scientific">Splendidivirga corallicola</name>
    <dbReference type="NCBI Taxonomy" id="3051826"/>
    <lineage>
        <taxon>Bacteria</taxon>
        <taxon>Pseudomonadati</taxon>
        <taxon>Bacteroidota</taxon>
        <taxon>Cytophagia</taxon>
        <taxon>Cytophagales</taxon>
        <taxon>Splendidivirgaceae</taxon>
        <taxon>Splendidivirga</taxon>
    </lineage>
</organism>
<gene>
    <name evidence="1" type="ORF">QQ008_06345</name>
</gene>
<keyword evidence="2" id="KW-1185">Reference proteome</keyword>
<protein>
    <submittedName>
        <fullName evidence="1">2OG-Fe(II) oxygenase</fullName>
    </submittedName>
</protein>
<dbReference type="Pfam" id="PF09859">
    <property type="entry name" value="Oxygenase-NA"/>
    <property type="match status" value="1"/>
</dbReference>
<evidence type="ECO:0000313" key="1">
    <source>
        <dbReference type="EMBL" id="MDN5200969.1"/>
    </source>
</evidence>
<dbReference type="Gene3D" id="2.60.120.620">
    <property type="entry name" value="q2cbj1_9rhob like domain"/>
    <property type="match status" value="1"/>
</dbReference>